<keyword evidence="3" id="KW-1185">Reference proteome</keyword>
<sequence length="121" mass="13895">MIPHEILNLQKLTENTLYDTNLTPIEPTLQTHVRAEESPSSPTPGPRATSTPETEPRAQPHQRREFFSTPTNPSPLQHKILRKERPVVKIKAKDYNLSFKGEEVEKIIIKLERIAHIEGDR</sequence>
<feature type="region of interest" description="Disordered" evidence="1">
    <location>
        <begin position="24"/>
        <end position="77"/>
    </location>
</feature>
<organism evidence="2 3">
    <name type="scientific">Austropuccinia psidii MF-1</name>
    <dbReference type="NCBI Taxonomy" id="1389203"/>
    <lineage>
        <taxon>Eukaryota</taxon>
        <taxon>Fungi</taxon>
        <taxon>Dikarya</taxon>
        <taxon>Basidiomycota</taxon>
        <taxon>Pucciniomycotina</taxon>
        <taxon>Pucciniomycetes</taxon>
        <taxon>Pucciniales</taxon>
        <taxon>Sphaerophragmiaceae</taxon>
        <taxon>Austropuccinia</taxon>
    </lineage>
</organism>
<evidence type="ECO:0000313" key="2">
    <source>
        <dbReference type="EMBL" id="MBW0571538.1"/>
    </source>
</evidence>
<accession>A0A9Q3JY70</accession>
<gene>
    <name evidence="2" type="ORF">O181_111253</name>
</gene>
<evidence type="ECO:0000256" key="1">
    <source>
        <dbReference type="SAM" id="MobiDB-lite"/>
    </source>
</evidence>
<comment type="caution">
    <text evidence="2">The sequence shown here is derived from an EMBL/GenBank/DDBJ whole genome shotgun (WGS) entry which is preliminary data.</text>
</comment>
<dbReference type="Proteomes" id="UP000765509">
    <property type="component" value="Unassembled WGS sequence"/>
</dbReference>
<feature type="compositionally biased region" description="Basic and acidic residues" evidence="1">
    <location>
        <begin position="54"/>
        <end position="66"/>
    </location>
</feature>
<name>A0A9Q3JY70_9BASI</name>
<evidence type="ECO:0000313" key="3">
    <source>
        <dbReference type="Proteomes" id="UP000765509"/>
    </source>
</evidence>
<dbReference type="AlphaFoldDB" id="A0A9Q3JY70"/>
<proteinExistence type="predicted"/>
<dbReference type="EMBL" id="AVOT02088370">
    <property type="protein sequence ID" value="MBW0571538.1"/>
    <property type="molecule type" value="Genomic_DNA"/>
</dbReference>
<protein>
    <submittedName>
        <fullName evidence="2">Uncharacterized protein</fullName>
    </submittedName>
</protein>
<reference evidence="2" key="1">
    <citation type="submission" date="2021-03" db="EMBL/GenBank/DDBJ databases">
        <title>Draft genome sequence of rust myrtle Austropuccinia psidii MF-1, a brazilian biotype.</title>
        <authorList>
            <person name="Quecine M.C."/>
            <person name="Pachon D.M.R."/>
            <person name="Bonatelli M.L."/>
            <person name="Correr F.H."/>
            <person name="Franceschini L.M."/>
            <person name="Leite T.F."/>
            <person name="Margarido G.R.A."/>
            <person name="Almeida C.A."/>
            <person name="Ferrarezi J.A."/>
            <person name="Labate C.A."/>
        </authorList>
    </citation>
    <scope>NUCLEOTIDE SEQUENCE</scope>
    <source>
        <strain evidence="2">MF-1</strain>
    </source>
</reference>